<dbReference type="Proteomes" id="UP001177023">
    <property type="component" value="Unassembled WGS sequence"/>
</dbReference>
<name>A0AA36CRZ4_9BILA</name>
<organism evidence="2 3">
    <name type="scientific">Mesorhabditis spiculigera</name>
    <dbReference type="NCBI Taxonomy" id="96644"/>
    <lineage>
        <taxon>Eukaryota</taxon>
        <taxon>Metazoa</taxon>
        <taxon>Ecdysozoa</taxon>
        <taxon>Nematoda</taxon>
        <taxon>Chromadorea</taxon>
        <taxon>Rhabditida</taxon>
        <taxon>Rhabditina</taxon>
        <taxon>Rhabditomorpha</taxon>
        <taxon>Rhabditoidea</taxon>
        <taxon>Rhabditidae</taxon>
        <taxon>Mesorhabditinae</taxon>
        <taxon>Mesorhabditis</taxon>
    </lineage>
</organism>
<evidence type="ECO:0000313" key="2">
    <source>
        <dbReference type="EMBL" id="CAJ0574227.1"/>
    </source>
</evidence>
<keyword evidence="1" id="KW-0732">Signal</keyword>
<feature type="chain" id="PRO_5041365752" evidence="1">
    <location>
        <begin position="21"/>
        <end position="177"/>
    </location>
</feature>
<sequence>MPTSSLLFVGLLAIVAVSNAVEEATCIRADVVTKSTVFRKLGVCYERVTEGWSGDQAANICKHIEAMPECPCSAEFVEEYDALNCRDQHFLSQRLQCEKDLSPPPANCAPLYPDNGDCNQHGWYLDCVYAAEAAACDRSREYKIYLYNQKLMQLKHSGDVECRAEKIDVIEWVQDHI</sequence>
<keyword evidence="3" id="KW-1185">Reference proteome</keyword>
<evidence type="ECO:0000313" key="3">
    <source>
        <dbReference type="Proteomes" id="UP001177023"/>
    </source>
</evidence>
<proteinExistence type="predicted"/>
<feature type="non-terminal residue" evidence="2">
    <location>
        <position position="1"/>
    </location>
</feature>
<comment type="caution">
    <text evidence="2">The sequence shown here is derived from an EMBL/GenBank/DDBJ whole genome shotgun (WGS) entry which is preliminary data.</text>
</comment>
<dbReference type="AlphaFoldDB" id="A0AA36CRZ4"/>
<gene>
    <name evidence="2" type="ORF">MSPICULIGERA_LOCUS12567</name>
</gene>
<dbReference type="EMBL" id="CATQJA010002628">
    <property type="protein sequence ID" value="CAJ0574227.1"/>
    <property type="molecule type" value="Genomic_DNA"/>
</dbReference>
<protein>
    <submittedName>
        <fullName evidence="2">Uncharacterized protein</fullName>
    </submittedName>
</protein>
<reference evidence="2" key="1">
    <citation type="submission" date="2023-06" db="EMBL/GenBank/DDBJ databases">
        <authorList>
            <person name="Delattre M."/>
        </authorList>
    </citation>
    <scope>NUCLEOTIDE SEQUENCE</scope>
    <source>
        <strain evidence="2">AF72</strain>
    </source>
</reference>
<evidence type="ECO:0000256" key="1">
    <source>
        <dbReference type="SAM" id="SignalP"/>
    </source>
</evidence>
<feature type="signal peptide" evidence="1">
    <location>
        <begin position="1"/>
        <end position="20"/>
    </location>
</feature>
<accession>A0AA36CRZ4</accession>